<dbReference type="NCBIfam" id="NF006070">
    <property type="entry name" value="PRK08213.1"/>
    <property type="match status" value="1"/>
</dbReference>
<organism evidence="2">
    <name type="scientific">bacterium enrichment culture</name>
    <dbReference type="NCBI Taxonomy" id="207831"/>
    <lineage>
        <taxon>Bacteria</taxon>
        <taxon>environmental samples</taxon>
    </lineage>
</organism>
<dbReference type="InterPro" id="IPR002347">
    <property type="entry name" value="SDR_fam"/>
</dbReference>
<evidence type="ECO:0000256" key="1">
    <source>
        <dbReference type="ARBA" id="ARBA00006484"/>
    </source>
</evidence>
<dbReference type="EMBL" id="KR057702">
    <property type="protein sequence ID" value="AKQ70984.1"/>
    <property type="molecule type" value="Genomic_DNA"/>
</dbReference>
<protein>
    <submittedName>
        <fullName evidence="2">Gluconate 5-dehydrogenase</fullName>
    </submittedName>
</protein>
<dbReference type="GO" id="GO:0016616">
    <property type="term" value="F:oxidoreductase activity, acting on the CH-OH group of donors, NAD or NADP as acceptor"/>
    <property type="evidence" value="ECO:0007669"/>
    <property type="project" value="TreeGrafter"/>
</dbReference>
<comment type="similarity">
    <text evidence="1">Belongs to the short-chain dehydrogenases/reductases (SDR) family.</text>
</comment>
<proteinExistence type="inferred from homology"/>
<dbReference type="AlphaFoldDB" id="A0A0R7N6S0"/>
<accession>A0A0R7N6S0</accession>
<dbReference type="InterPro" id="IPR036291">
    <property type="entry name" value="NAD(P)-bd_dom_sf"/>
</dbReference>
<reference evidence="2" key="1">
    <citation type="journal article" date="2015" name="J. Microbiol. Biotechnol.">
        <title>Characterization of a Soil Metagenome-Derived Gene Encoding Wax Ester Synthase.</title>
        <authorList>
            <person name="Kim N.H."/>
            <person name="Park J.H."/>
            <person name="Chung E."/>
            <person name="So H.A."/>
            <person name="Lee M.H."/>
            <person name="Kim J.C."/>
            <person name="Hwang E.C."/>
            <person name="Lee S.W."/>
        </authorList>
    </citation>
    <scope>NUCLEOTIDE SEQUENCE</scope>
</reference>
<dbReference type="PANTHER" id="PTHR42760:SF40">
    <property type="entry name" value="3-OXOACYL-[ACYL-CARRIER-PROTEIN] REDUCTASE, CHLOROPLASTIC"/>
    <property type="match status" value="1"/>
</dbReference>
<dbReference type="PRINTS" id="PR00081">
    <property type="entry name" value="GDHRDH"/>
</dbReference>
<dbReference type="Pfam" id="PF13561">
    <property type="entry name" value="adh_short_C2"/>
    <property type="match status" value="1"/>
</dbReference>
<dbReference type="PANTHER" id="PTHR42760">
    <property type="entry name" value="SHORT-CHAIN DEHYDROGENASES/REDUCTASES FAMILY MEMBER"/>
    <property type="match status" value="1"/>
</dbReference>
<sequence>MSVKNLLDLGGKVAIVTGGSRGIGLQMAEGLGEMGARVAITARKQDELDAARAHLEGLGIECLTVAGDLARFDSIPGMVDTVLGKWKQVDILVNNAGCNWAAPAEDYPDAGWRKVMDLNIDAQFMLAREVGKRSMIPRRSGKIVNIASIAGMGGNPPSWNMYTIAYNTSKGALIAMTRALAAEWGRYNINVNAICPGFFPSKMTKATLDRLEAAVLEITPLERLGGDEDLKGSVVFLASEASRHVTGQALAVDGGGMTI</sequence>
<dbReference type="Gene3D" id="3.40.50.720">
    <property type="entry name" value="NAD(P)-binding Rossmann-like Domain"/>
    <property type="match status" value="1"/>
</dbReference>
<dbReference type="PRINTS" id="PR00080">
    <property type="entry name" value="SDRFAMILY"/>
</dbReference>
<name>A0A0R7N6S0_9BACT</name>
<evidence type="ECO:0000313" key="2">
    <source>
        <dbReference type="EMBL" id="AKQ70984.1"/>
    </source>
</evidence>
<dbReference type="GO" id="GO:0030497">
    <property type="term" value="P:fatty acid elongation"/>
    <property type="evidence" value="ECO:0007669"/>
    <property type="project" value="TreeGrafter"/>
</dbReference>
<dbReference type="FunFam" id="3.40.50.720:FF:000084">
    <property type="entry name" value="Short-chain dehydrogenase reductase"/>
    <property type="match status" value="1"/>
</dbReference>
<dbReference type="SUPFAM" id="SSF51735">
    <property type="entry name" value="NAD(P)-binding Rossmann-fold domains"/>
    <property type="match status" value="1"/>
</dbReference>